<dbReference type="Proteomes" id="UP000192847">
    <property type="component" value="Unassembled WGS sequence"/>
</dbReference>
<keyword evidence="2" id="KW-1185">Reference proteome</keyword>
<evidence type="ECO:0000313" key="1">
    <source>
        <dbReference type="EMBL" id="ORB76481.1"/>
    </source>
</evidence>
<reference evidence="1 2" key="1">
    <citation type="submission" date="2017-02" db="EMBL/GenBank/DDBJ databases">
        <title>The new phylogeny of genus Mycobacterium.</title>
        <authorList>
            <person name="Tortoli E."/>
            <person name="Trovato A."/>
            <person name="Cirillo D.M."/>
        </authorList>
    </citation>
    <scope>NUCLEOTIDE SEQUENCE [LARGE SCALE GENOMIC DNA]</scope>
    <source>
        <strain evidence="1 2">CCUG 56329</strain>
    </source>
</reference>
<organism evidence="1 2">
    <name type="scientific">Mycobacterium timonense</name>
    <dbReference type="NCBI Taxonomy" id="701043"/>
    <lineage>
        <taxon>Bacteria</taxon>
        <taxon>Bacillati</taxon>
        <taxon>Actinomycetota</taxon>
        <taxon>Actinomycetes</taxon>
        <taxon>Mycobacteriales</taxon>
        <taxon>Mycobacteriaceae</taxon>
        <taxon>Mycobacterium</taxon>
        <taxon>Mycobacterium avium complex (MAC)</taxon>
    </lineage>
</organism>
<dbReference type="InterPro" id="IPR009100">
    <property type="entry name" value="AcylCoA_DH/oxidase_NM_dom_sf"/>
</dbReference>
<dbReference type="InterPro" id="IPR037069">
    <property type="entry name" value="AcylCoA_DH/ox_N_sf"/>
</dbReference>
<gene>
    <name evidence="1" type="ORF">BST46_29865</name>
</gene>
<evidence type="ECO:0008006" key="3">
    <source>
        <dbReference type="Google" id="ProtNLM"/>
    </source>
</evidence>
<protein>
    <recommendedName>
        <fullName evidence="3">Acyl-CoA dehydrogenase</fullName>
    </recommendedName>
</protein>
<proteinExistence type="predicted"/>
<evidence type="ECO:0000313" key="2">
    <source>
        <dbReference type="Proteomes" id="UP000192847"/>
    </source>
</evidence>
<dbReference type="Gene3D" id="1.10.540.10">
    <property type="entry name" value="Acyl-CoA dehydrogenase/oxidase, N-terminal domain"/>
    <property type="match status" value="1"/>
</dbReference>
<dbReference type="SUPFAM" id="SSF56645">
    <property type="entry name" value="Acyl-CoA dehydrogenase NM domain-like"/>
    <property type="match status" value="1"/>
</dbReference>
<accession>A0ABX3TCF6</accession>
<feature type="non-terminal residue" evidence="1">
    <location>
        <position position="71"/>
    </location>
</feature>
<dbReference type="EMBL" id="MVIL01000770">
    <property type="protein sequence ID" value="ORB76481.1"/>
    <property type="molecule type" value="Genomic_DNA"/>
</dbReference>
<name>A0ABX3TCF6_9MYCO</name>
<comment type="caution">
    <text evidence="1">The sequence shown here is derived from an EMBL/GenBank/DDBJ whole genome shotgun (WGS) entry which is preliminary data.</text>
</comment>
<sequence length="71" mass="7966">MLQQDLTDEDFGPWFAKAQEVSQFFREIGPRYDQENTFAYPSIEVFKNSGLGALPIPKAFGGPGRNILQVS</sequence>